<gene>
    <name evidence="10" type="ORF">K7432_004286</name>
</gene>
<evidence type="ECO:0000256" key="8">
    <source>
        <dbReference type="SAM" id="Phobius"/>
    </source>
</evidence>
<keyword evidence="11" id="KW-1185">Reference proteome</keyword>
<name>A0ABR2WYK6_9FUNG</name>
<feature type="transmembrane region" description="Helical" evidence="8">
    <location>
        <begin position="761"/>
        <end position="779"/>
    </location>
</feature>
<keyword evidence="2" id="KW-0813">Transport</keyword>
<evidence type="ECO:0000313" key="11">
    <source>
        <dbReference type="Proteomes" id="UP001479436"/>
    </source>
</evidence>
<sequence>MKLISVSSVNGCIYGVLLNLFFHSLTCSAASSQPTLATSLITSLNARATPSNSLIGLSSHTPTPTVSPLSQGLDFTQLTSTDITTVEQCPGTSPEYNDRCICARTKHWTCPAGYFCQKPGEKIKCTDGFYCPENTFQPSFCCPGYYCSTNTTVIKLCEEGMFCLAGSTKPLSCILGYCPAGSFTIRKYNIFLIFLILLLVAAMFFAFRARRIRYRQLKYAIRIEGIQKTKKPFMERSSTLSRVKKRFEIQFEDIGLRLPNGVEIMKGVSGELRPGRTCAIMGPSGAGKTTFISLLTGKVRKTNGEIKINGKIEDLSKYRRLTGFVPQEDVMLRKLTVQSILMHSARMRLPTEWTTATKKNKVLEVIDYLGLSHIMNSIIGDEEERGVSGGQRKRVNIGTELVAEPSILFLDEPTSGLDSSTSMEICTLLSRIAHYQGLTVAAIIHSPSPVAFAKFDDLMLLGKGGRLIYLGPREEAGGYFSSIGFECPQDASPADYYMDVASGKIPCKLNPDFHPSDLFEMWEKKKEGKLPGYRLSIGCQDSKLDPTSLSSPSKGSRFTQALNGIKLATISLFNDTYYWFHSVFVELLMTFVSIYRYITCHSDAIRNTPGPFQVFWLCLRRACHQVIRSKSEFFIDQLLHLGAGLFISIAAQKAVYLGPLPEEVCSYAPLPLQQRCALPYSDMVRNIGSFVAWGIGFAGIASGAGTFGNERVVFWRETASGMPTLPYFLAKAISDIPRIVLASLMFTTGYFISALVKKEQAALVGVVIALVWAIAFSGVEPSLNKVYEDYPPSIRWIWDISAPRWAISAFYIAETDARNYFRIESGRNFYGYVNDAYWSDIRNVFIIAAGYQVLAFFALKLSHRDRQT</sequence>
<accession>A0ABR2WYK6</accession>
<dbReference type="Proteomes" id="UP001479436">
    <property type="component" value="Unassembled WGS sequence"/>
</dbReference>
<evidence type="ECO:0000256" key="2">
    <source>
        <dbReference type="ARBA" id="ARBA00022448"/>
    </source>
</evidence>
<dbReference type="InterPro" id="IPR003593">
    <property type="entry name" value="AAA+_ATPase"/>
</dbReference>
<feature type="transmembrane region" description="Helical" evidence="8">
    <location>
        <begin position="728"/>
        <end position="752"/>
    </location>
</feature>
<reference evidence="10 11" key="1">
    <citation type="submission" date="2023-04" db="EMBL/GenBank/DDBJ databases">
        <title>Genome of Basidiobolus ranarum AG-B5.</title>
        <authorList>
            <person name="Stajich J.E."/>
            <person name="Carter-House D."/>
            <person name="Gryganskyi A."/>
        </authorList>
    </citation>
    <scope>NUCLEOTIDE SEQUENCE [LARGE SCALE GENOMIC DNA]</scope>
    <source>
        <strain evidence="10 11">AG-B5</strain>
    </source>
</reference>
<evidence type="ECO:0000256" key="4">
    <source>
        <dbReference type="ARBA" id="ARBA00022741"/>
    </source>
</evidence>
<evidence type="ECO:0000259" key="9">
    <source>
        <dbReference type="PROSITE" id="PS50893"/>
    </source>
</evidence>
<dbReference type="PANTHER" id="PTHR48041">
    <property type="entry name" value="ABC TRANSPORTER G FAMILY MEMBER 28"/>
    <property type="match status" value="1"/>
</dbReference>
<dbReference type="PROSITE" id="PS50893">
    <property type="entry name" value="ABC_TRANSPORTER_2"/>
    <property type="match status" value="1"/>
</dbReference>
<keyword evidence="4" id="KW-0547">Nucleotide-binding</keyword>
<evidence type="ECO:0000256" key="1">
    <source>
        <dbReference type="ARBA" id="ARBA00004141"/>
    </source>
</evidence>
<comment type="caution">
    <text evidence="10">The sequence shown here is derived from an EMBL/GenBank/DDBJ whole genome shotgun (WGS) entry which is preliminary data.</text>
</comment>
<dbReference type="Pfam" id="PF00005">
    <property type="entry name" value="ABC_tran"/>
    <property type="match status" value="1"/>
</dbReference>
<dbReference type="InterPro" id="IPR027417">
    <property type="entry name" value="P-loop_NTPase"/>
</dbReference>
<dbReference type="PANTHER" id="PTHR48041:SF91">
    <property type="entry name" value="ABC TRANSPORTER G FAMILY MEMBER 28"/>
    <property type="match status" value="1"/>
</dbReference>
<comment type="subcellular location">
    <subcellularLocation>
        <location evidence="1">Membrane</location>
        <topology evidence="1">Multi-pass membrane protein</topology>
    </subcellularLocation>
</comment>
<evidence type="ECO:0000256" key="5">
    <source>
        <dbReference type="ARBA" id="ARBA00022840"/>
    </source>
</evidence>
<feature type="transmembrane region" description="Helical" evidence="8">
    <location>
        <begin position="188"/>
        <end position="207"/>
    </location>
</feature>
<dbReference type="InterPro" id="IPR050352">
    <property type="entry name" value="ABCG_transporters"/>
</dbReference>
<keyword evidence="5" id="KW-0067">ATP-binding</keyword>
<keyword evidence="3 8" id="KW-0812">Transmembrane</keyword>
<evidence type="ECO:0000256" key="7">
    <source>
        <dbReference type="ARBA" id="ARBA00023136"/>
    </source>
</evidence>
<dbReference type="InterPro" id="IPR043926">
    <property type="entry name" value="ABCG_dom"/>
</dbReference>
<evidence type="ECO:0000256" key="3">
    <source>
        <dbReference type="ARBA" id="ARBA00022692"/>
    </source>
</evidence>
<feature type="domain" description="ABC transporter" evidence="9">
    <location>
        <begin position="249"/>
        <end position="489"/>
    </location>
</feature>
<feature type="transmembrane region" description="Helical" evidence="8">
    <location>
        <begin position="841"/>
        <end position="859"/>
    </location>
</feature>
<feature type="transmembrane region" description="Helical" evidence="8">
    <location>
        <begin position="690"/>
        <end position="708"/>
    </location>
</feature>
<dbReference type="Pfam" id="PF19055">
    <property type="entry name" value="ABC2_membrane_7"/>
    <property type="match status" value="2"/>
</dbReference>
<dbReference type="InterPro" id="IPR003439">
    <property type="entry name" value="ABC_transporter-like_ATP-bd"/>
</dbReference>
<dbReference type="EMBL" id="JASJQH010000145">
    <property type="protein sequence ID" value="KAK9766563.1"/>
    <property type="molecule type" value="Genomic_DNA"/>
</dbReference>
<dbReference type="SUPFAM" id="SSF52540">
    <property type="entry name" value="P-loop containing nucleoside triphosphate hydrolases"/>
    <property type="match status" value="1"/>
</dbReference>
<protein>
    <recommendedName>
        <fullName evidence="9">ABC transporter domain-containing protein</fullName>
    </recommendedName>
</protein>
<dbReference type="SMART" id="SM00382">
    <property type="entry name" value="AAA"/>
    <property type="match status" value="1"/>
</dbReference>
<keyword evidence="6 8" id="KW-1133">Transmembrane helix</keyword>
<dbReference type="InterPro" id="IPR017871">
    <property type="entry name" value="ABC_transporter-like_CS"/>
</dbReference>
<keyword evidence="7 8" id="KW-0472">Membrane</keyword>
<dbReference type="PROSITE" id="PS00211">
    <property type="entry name" value="ABC_TRANSPORTER_1"/>
    <property type="match status" value="1"/>
</dbReference>
<organism evidence="10 11">
    <name type="scientific">Basidiobolus ranarum</name>
    <dbReference type="NCBI Taxonomy" id="34480"/>
    <lineage>
        <taxon>Eukaryota</taxon>
        <taxon>Fungi</taxon>
        <taxon>Fungi incertae sedis</taxon>
        <taxon>Zoopagomycota</taxon>
        <taxon>Entomophthoromycotina</taxon>
        <taxon>Basidiobolomycetes</taxon>
        <taxon>Basidiobolales</taxon>
        <taxon>Basidiobolaceae</taxon>
        <taxon>Basidiobolus</taxon>
    </lineage>
</organism>
<evidence type="ECO:0000256" key="6">
    <source>
        <dbReference type="ARBA" id="ARBA00022989"/>
    </source>
</evidence>
<evidence type="ECO:0000313" key="10">
    <source>
        <dbReference type="EMBL" id="KAK9766563.1"/>
    </source>
</evidence>
<dbReference type="Gene3D" id="3.40.50.300">
    <property type="entry name" value="P-loop containing nucleotide triphosphate hydrolases"/>
    <property type="match status" value="1"/>
</dbReference>
<proteinExistence type="predicted"/>